<feature type="compositionally biased region" description="Basic and acidic residues" evidence="1">
    <location>
        <begin position="228"/>
        <end position="237"/>
    </location>
</feature>
<dbReference type="AlphaFoldDB" id="A0A1X6NJ07"/>
<feature type="compositionally biased region" description="Low complexity" evidence="1">
    <location>
        <begin position="16"/>
        <end position="32"/>
    </location>
</feature>
<evidence type="ECO:0000313" key="2">
    <source>
        <dbReference type="EMBL" id="OSX68530.1"/>
    </source>
</evidence>
<feature type="region of interest" description="Disordered" evidence="1">
    <location>
        <begin position="1"/>
        <end position="114"/>
    </location>
</feature>
<evidence type="ECO:0000256" key="1">
    <source>
        <dbReference type="SAM" id="MobiDB-lite"/>
    </source>
</evidence>
<name>A0A1X6NJ07_PORUM</name>
<accession>A0A1X6NJ07</accession>
<reference evidence="2 3" key="1">
    <citation type="submission" date="2017-03" db="EMBL/GenBank/DDBJ databases">
        <title>WGS assembly of Porphyra umbilicalis.</title>
        <authorList>
            <person name="Brawley S.H."/>
            <person name="Blouin N.A."/>
            <person name="Ficko-Blean E."/>
            <person name="Wheeler G.L."/>
            <person name="Lohr M."/>
            <person name="Goodson H.V."/>
            <person name="Jenkins J.W."/>
            <person name="Blaby-Haas C.E."/>
            <person name="Helliwell K.E."/>
            <person name="Chan C."/>
            <person name="Marriage T."/>
            <person name="Bhattacharya D."/>
            <person name="Klein A.S."/>
            <person name="Badis Y."/>
            <person name="Brodie J."/>
            <person name="Cao Y."/>
            <person name="Collen J."/>
            <person name="Dittami S.M."/>
            <person name="Gachon C.M."/>
            <person name="Green B.R."/>
            <person name="Karpowicz S."/>
            <person name="Kim J.W."/>
            <person name="Kudahl U."/>
            <person name="Lin S."/>
            <person name="Michel G."/>
            <person name="Mittag M."/>
            <person name="Olson B.J."/>
            <person name="Pangilinan J."/>
            <person name="Peng Y."/>
            <person name="Qiu H."/>
            <person name="Shu S."/>
            <person name="Singer J.T."/>
            <person name="Smith A.G."/>
            <person name="Sprecher B.N."/>
            <person name="Wagner V."/>
            <person name="Wang W."/>
            <person name="Wang Z.-Y."/>
            <person name="Yan J."/>
            <person name="Yarish C."/>
            <person name="Zoeuner-Riek S."/>
            <person name="Zhuang Y."/>
            <person name="Zou Y."/>
            <person name="Lindquist E.A."/>
            <person name="Grimwood J."/>
            <person name="Barry K."/>
            <person name="Rokhsar D.S."/>
            <person name="Schmutz J."/>
            <person name="Stiller J.W."/>
            <person name="Grossman A.R."/>
            <person name="Prochnik S.E."/>
        </authorList>
    </citation>
    <scope>NUCLEOTIDE SEQUENCE [LARGE SCALE GENOMIC DNA]</scope>
    <source>
        <strain evidence="2">4086291</strain>
    </source>
</reference>
<feature type="region of interest" description="Disordered" evidence="1">
    <location>
        <begin position="201"/>
        <end position="237"/>
    </location>
</feature>
<sequence>LACGIGGGGGGGGAIFLPTSSSFPTRPSRLLSPRPPSPRAQPWADARRPARTGPPPPARLSRPSPVPSPPLSRPAPAPLPTIGHRVARNSVDPPPDQRPGGQTPISHRRLAAAAGASSAGRDLAISASTLAGQWSAQAPAPAAGARGGVPIAFFPPAAGGKTKGAAAVARASARAALTPARRAFRCPPAAGLRLTAAMAAADAPPAARPPHGPSRGEGKPVCGVDGGTTERARLGQL</sequence>
<organism evidence="2 3">
    <name type="scientific">Porphyra umbilicalis</name>
    <name type="common">Purple laver</name>
    <name type="synonym">Red alga</name>
    <dbReference type="NCBI Taxonomy" id="2786"/>
    <lineage>
        <taxon>Eukaryota</taxon>
        <taxon>Rhodophyta</taxon>
        <taxon>Bangiophyceae</taxon>
        <taxon>Bangiales</taxon>
        <taxon>Bangiaceae</taxon>
        <taxon>Porphyra</taxon>
    </lineage>
</organism>
<feature type="non-terminal residue" evidence="2">
    <location>
        <position position="1"/>
    </location>
</feature>
<dbReference type="EMBL" id="KV920404">
    <property type="protein sequence ID" value="OSX68530.1"/>
    <property type="molecule type" value="Genomic_DNA"/>
</dbReference>
<proteinExistence type="predicted"/>
<gene>
    <name evidence="2" type="ORF">BU14_2624s0001</name>
</gene>
<protein>
    <submittedName>
        <fullName evidence="2">Uncharacterized protein</fullName>
    </submittedName>
</protein>
<feature type="compositionally biased region" description="Gly residues" evidence="1">
    <location>
        <begin position="1"/>
        <end position="14"/>
    </location>
</feature>
<evidence type="ECO:0000313" key="3">
    <source>
        <dbReference type="Proteomes" id="UP000218209"/>
    </source>
</evidence>
<dbReference type="Proteomes" id="UP000218209">
    <property type="component" value="Unassembled WGS sequence"/>
</dbReference>
<feature type="compositionally biased region" description="Pro residues" evidence="1">
    <location>
        <begin position="52"/>
        <end position="79"/>
    </location>
</feature>
<keyword evidence="3" id="KW-1185">Reference proteome</keyword>